<dbReference type="Gene3D" id="3.40.1090.10">
    <property type="entry name" value="Cytosolic phospholipase A2 catalytic domain"/>
    <property type="match status" value="2"/>
</dbReference>
<evidence type="ECO:0000313" key="6">
    <source>
        <dbReference type="EMBL" id="NEE02459.1"/>
    </source>
</evidence>
<feature type="short sequence motif" description="GXSXG" evidence="4">
    <location>
        <begin position="51"/>
        <end position="55"/>
    </location>
</feature>
<sequence>MKPLRNVGEGPRRGLVLGGGGLLGAAWTVGALTAIEDATGVDMRTVDHILGTSAGAVTAAMLGAGVSVRQLYGHQLGRPVDGPLAGYLWDYDHATGGSRPMRPRLGVGSPRLVTRNITRLRKLPPTAVLAAFLPEGRGDLRSIGDLVAAVSPDGAWSPHPGLWIVAMDYESGRRVPFGREGTPEAPLSEAVMASCAIPGWFAPVVIDGRRYVDGGACSATSVDLLAGLGLDEVFVVAPAVSFSSDRPRALLSRVERKWRVRVTRRCLRETDKLRAEGTKVTILCPGPDDLAEIGGNVMDTTRRLRVLETSVRTSAELLASYSESAA</sequence>
<keyword evidence="3 4" id="KW-0443">Lipid metabolism</keyword>
<dbReference type="Pfam" id="PF01734">
    <property type="entry name" value="Patatin"/>
    <property type="match status" value="2"/>
</dbReference>
<accession>A0A6L9SBK8</accession>
<evidence type="ECO:0000313" key="7">
    <source>
        <dbReference type="Proteomes" id="UP000475214"/>
    </source>
</evidence>
<dbReference type="RefSeq" id="WP_163741060.1">
    <property type="nucleotide sequence ID" value="NZ_JAAGOA010000015.1"/>
</dbReference>
<dbReference type="PROSITE" id="PS51635">
    <property type="entry name" value="PNPLA"/>
    <property type="match status" value="1"/>
</dbReference>
<gene>
    <name evidence="6" type="ORF">G1H10_20020</name>
</gene>
<dbReference type="PANTHER" id="PTHR14226">
    <property type="entry name" value="NEUROPATHY TARGET ESTERASE/SWISS CHEESE D.MELANOGASTER"/>
    <property type="match status" value="1"/>
</dbReference>
<evidence type="ECO:0000256" key="3">
    <source>
        <dbReference type="ARBA" id="ARBA00023098"/>
    </source>
</evidence>
<dbReference type="InterPro" id="IPR016035">
    <property type="entry name" value="Acyl_Trfase/lysoPLipase"/>
</dbReference>
<dbReference type="InterPro" id="IPR050301">
    <property type="entry name" value="NTE"/>
</dbReference>
<protein>
    <submittedName>
        <fullName evidence="6">Patatin-like phospholipase family protein</fullName>
    </submittedName>
</protein>
<evidence type="ECO:0000256" key="4">
    <source>
        <dbReference type="PROSITE-ProRule" id="PRU01161"/>
    </source>
</evidence>
<keyword evidence="1 4" id="KW-0378">Hydrolase</keyword>
<dbReference type="InterPro" id="IPR002641">
    <property type="entry name" value="PNPLA_dom"/>
</dbReference>
<dbReference type="SUPFAM" id="SSF52151">
    <property type="entry name" value="FabD/lysophospholipase-like"/>
    <property type="match status" value="1"/>
</dbReference>
<feature type="active site" description="Proton acceptor" evidence="4">
    <location>
        <position position="213"/>
    </location>
</feature>
<comment type="caution">
    <text evidence="6">The sequence shown here is derived from an EMBL/GenBank/DDBJ whole genome shotgun (WGS) entry which is preliminary data.</text>
</comment>
<dbReference type="PANTHER" id="PTHR14226:SF57">
    <property type="entry name" value="BLR7027 PROTEIN"/>
    <property type="match status" value="1"/>
</dbReference>
<feature type="short sequence motif" description="GXGXXG" evidence="4">
    <location>
        <begin position="19"/>
        <end position="24"/>
    </location>
</feature>
<keyword evidence="7" id="KW-1185">Reference proteome</keyword>
<dbReference type="EMBL" id="JAAGOA010000015">
    <property type="protein sequence ID" value="NEE02459.1"/>
    <property type="molecule type" value="Genomic_DNA"/>
</dbReference>
<feature type="short sequence motif" description="DGA/G" evidence="4">
    <location>
        <begin position="213"/>
        <end position="215"/>
    </location>
</feature>
<dbReference type="AlphaFoldDB" id="A0A6L9SBK8"/>
<organism evidence="6 7">
    <name type="scientific">Phytoactinopolyspora halotolerans</name>
    <dbReference type="NCBI Taxonomy" id="1981512"/>
    <lineage>
        <taxon>Bacteria</taxon>
        <taxon>Bacillati</taxon>
        <taxon>Actinomycetota</taxon>
        <taxon>Actinomycetes</taxon>
        <taxon>Jiangellales</taxon>
        <taxon>Jiangellaceae</taxon>
        <taxon>Phytoactinopolyspora</taxon>
    </lineage>
</organism>
<keyword evidence="2 4" id="KW-0442">Lipid degradation</keyword>
<dbReference type="Proteomes" id="UP000475214">
    <property type="component" value="Unassembled WGS sequence"/>
</dbReference>
<feature type="active site" description="Nucleophile" evidence="4">
    <location>
        <position position="53"/>
    </location>
</feature>
<dbReference type="GO" id="GO:0016042">
    <property type="term" value="P:lipid catabolic process"/>
    <property type="evidence" value="ECO:0007669"/>
    <property type="project" value="UniProtKB-UniRule"/>
</dbReference>
<name>A0A6L9SBK8_9ACTN</name>
<dbReference type="GO" id="GO:0016787">
    <property type="term" value="F:hydrolase activity"/>
    <property type="evidence" value="ECO:0007669"/>
    <property type="project" value="UniProtKB-UniRule"/>
</dbReference>
<feature type="domain" description="PNPLA" evidence="5">
    <location>
        <begin position="15"/>
        <end position="226"/>
    </location>
</feature>
<evidence type="ECO:0000259" key="5">
    <source>
        <dbReference type="PROSITE" id="PS51635"/>
    </source>
</evidence>
<proteinExistence type="predicted"/>
<evidence type="ECO:0000256" key="1">
    <source>
        <dbReference type="ARBA" id="ARBA00022801"/>
    </source>
</evidence>
<reference evidence="6 7" key="1">
    <citation type="submission" date="2020-02" db="EMBL/GenBank/DDBJ databases">
        <authorList>
            <person name="Li X.-J."/>
            <person name="Han X.-M."/>
        </authorList>
    </citation>
    <scope>NUCLEOTIDE SEQUENCE [LARGE SCALE GENOMIC DNA]</scope>
    <source>
        <strain evidence="6 7">CCTCC AB 2017055</strain>
    </source>
</reference>
<evidence type="ECO:0000256" key="2">
    <source>
        <dbReference type="ARBA" id="ARBA00022963"/>
    </source>
</evidence>